<keyword evidence="2" id="KW-1185">Reference proteome</keyword>
<comment type="caution">
    <text evidence="1">The sequence shown here is derived from an EMBL/GenBank/DDBJ whole genome shotgun (WGS) entry which is preliminary data.</text>
</comment>
<dbReference type="Proteomes" id="UP001153331">
    <property type="component" value="Unassembled WGS sequence"/>
</dbReference>
<dbReference type="EMBL" id="JAPHNI010000052">
    <property type="protein sequence ID" value="KAJ8117450.1"/>
    <property type="molecule type" value="Genomic_DNA"/>
</dbReference>
<name>A0ACC2IQG2_9PLEO</name>
<protein>
    <submittedName>
        <fullName evidence="1">Uncharacterized protein</fullName>
    </submittedName>
</protein>
<accession>A0ACC2IQG2</accession>
<sequence length="1576" mass="176875">MADTPEAIVEFAYDHISDWYLQWVETQSSPRGRYTQALLEQLQPSPSILELGCGPGVPILRSLLDQGAKVVANDISTRQIEMARVRCPEARLIVGDMATIAFEPESFHGVVSYYTLFHLPRAKLKITLARIHSWLKPGGILVFNLATVDEEEIHGEFLGYGMFWSSYGTDESLLLLKETGFDILVAEVLQAGDGRLEENDPDFDAEFLLPHHHSYDGIFFVTEGLQAVEDFLACSAGRSGNRVVQAEIARIDPLEPAARFEQRHEVLNGLGPCCSVTSVTGELNTYRSGISSHEKISALVSFDSAIAIPQHREVLLLMFDKYASGSALLRISTLVSILPNTNPTSACDMAPTPGYASCYQPLPPRYARVLELHAGDLSDPLVGHLIIQPLDGEPYEAVSYVWGGGPAESMTVNGAVICIKSSLKSALQTFRRSRGTGRIRRLWVDSVCINQDDITERTSQVIMMDLIFAGASRVLCWLGSDEGGLMSFAMEVIRDVLNDPETALHQARVLLQVDDPADHHTLSEEDQEQYLREAQRWAAIKAFFDIEYFHRTWIVQELGLAREAKMICSNKKKSVIERQDTAGHYALIRHDSAHTPDHELEMHSITWPLVRDFVKYVDFNGASIQTHLDLKCWVASHICFVWDVNEDGSPACDFPTALHWVRIMRVTDPRDRIFSLLGHPLAFTNGEMIVKPDYTVSRGTVYTRLAASLIRNTNKLYILTLVDHESNESIRHLNWDSNEDARMPSWVPDWHSINRTTPLPYPNPPAPCEDDTILIQGSLDNVTGHPMSHLLIHGWIVDNVEAISHMMETTDFPVTNLSRESTKINPFYLSQLWNLAYPSQDPPKGDPIEVLDHLSLTLAGGLHDNHAQELAEGEDHSSKNASIPGKAQDIHRRSFARYVLDYHELLEDTTARVPPSEIASVFSTAASHRRPSKILPPRSLYASLPESAQLEIQHRAANASSLQFVQDITWIAMCRVIFRTSTGLIGMGPRVMQAGDLICRVRGSPVLMVLREIPRGDLSGGPHEMHCMHVGPCIVPERMVFGKADGGGFDWNSNDEFFEFTRGRFLVDETENLRQREIKFDMNRLASVAAESVGAAQCISIEKYPDGMFNKAYLMSMDDGQEVVAKVPNPNAGFPHFTTASEVGAMNFAREVLDTPAPRVYSWNSRAKSNPVGAEFIIMEKIKGVPLSQVWDTMKLTQKLQLLVDLTSLQKKWLSVTFSHYGGLYHTGDVQPPVGNHYIKDGKVVEDSKFSMEPATGRDWIDGGCLVLNTERAPWASLTQYLQAVGTRETNSIRSLKPPKQIALFCGPKLYQPDPEKKLTALGWYKQIIDVLIPKDTQITKSYLWHNDLHHDNIFVDPQTPEKITGIIDWQSCHISPLFNHNPDPAFLDWDELEPETLDLAPMPKPSGLSPEERSAAVREYALQNVFIGWRKLMHAKNPDLYQVVEFRKSAAYGLIFLAHRMFEYGEAHFQSLLVDLKDTWADLPGVTSHTPFSFSFSEAGIDRIKLDSEGAVAGIELVAAVKERIGDLWPDKGFIEHERYVDCKAALHEVRDQILEQLAESDEEKDEYKQHWPFE</sequence>
<gene>
    <name evidence="1" type="ORF">OPT61_g1361</name>
</gene>
<proteinExistence type="predicted"/>
<evidence type="ECO:0000313" key="2">
    <source>
        <dbReference type="Proteomes" id="UP001153331"/>
    </source>
</evidence>
<organism evidence="1 2">
    <name type="scientific">Boeremia exigua</name>
    <dbReference type="NCBI Taxonomy" id="749465"/>
    <lineage>
        <taxon>Eukaryota</taxon>
        <taxon>Fungi</taxon>
        <taxon>Dikarya</taxon>
        <taxon>Ascomycota</taxon>
        <taxon>Pezizomycotina</taxon>
        <taxon>Dothideomycetes</taxon>
        <taxon>Pleosporomycetidae</taxon>
        <taxon>Pleosporales</taxon>
        <taxon>Pleosporineae</taxon>
        <taxon>Didymellaceae</taxon>
        <taxon>Boeremia</taxon>
    </lineage>
</organism>
<evidence type="ECO:0000313" key="1">
    <source>
        <dbReference type="EMBL" id="KAJ8117450.1"/>
    </source>
</evidence>
<reference evidence="1" key="1">
    <citation type="submission" date="2022-11" db="EMBL/GenBank/DDBJ databases">
        <title>Genome Sequence of Boeremia exigua.</title>
        <authorList>
            <person name="Buettner E."/>
        </authorList>
    </citation>
    <scope>NUCLEOTIDE SEQUENCE</scope>
    <source>
        <strain evidence="1">CU02</strain>
    </source>
</reference>